<reference evidence="1" key="1">
    <citation type="submission" date="2021-02" db="EMBL/GenBank/DDBJ databases">
        <authorList>
            <consortium name="DOE Joint Genome Institute"/>
            <person name="Ahrendt S."/>
            <person name="Looney B.P."/>
            <person name="Miyauchi S."/>
            <person name="Morin E."/>
            <person name="Drula E."/>
            <person name="Courty P.E."/>
            <person name="Chicoki N."/>
            <person name="Fauchery L."/>
            <person name="Kohler A."/>
            <person name="Kuo A."/>
            <person name="Labutti K."/>
            <person name="Pangilinan J."/>
            <person name="Lipzen A."/>
            <person name="Riley R."/>
            <person name="Andreopoulos W."/>
            <person name="He G."/>
            <person name="Johnson J."/>
            <person name="Barry K.W."/>
            <person name="Grigoriev I.V."/>
            <person name="Nagy L."/>
            <person name="Hibbett D."/>
            <person name="Henrissat B."/>
            <person name="Matheny P.B."/>
            <person name="Labbe J."/>
            <person name="Martin F."/>
        </authorList>
    </citation>
    <scope>NUCLEOTIDE SEQUENCE</scope>
    <source>
        <strain evidence="1">EC-137</strain>
    </source>
</reference>
<gene>
    <name evidence="1" type="ORF">K488DRAFT_79402</name>
</gene>
<reference evidence="1" key="2">
    <citation type="journal article" date="2022" name="New Phytol.">
        <title>Evolutionary transition to the ectomycorrhizal habit in the genomes of a hyperdiverse lineage of mushroom-forming fungi.</title>
        <authorList>
            <person name="Looney B."/>
            <person name="Miyauchi S."/>
            <person name="Morin E."/>
            <person name="Drula E."/>
            <person name="Courty P.E."/>
            <person name="Kohler A."/>
            <person name="Kuo A."/>
            <person name="LaButti K."/>
            <person name="Pangilinan J."/>
            <person name="Lipzen A."/>
            <person name="Riley R."/>
            <person name="Andreopoulos W."/>
            <person name="He G."/>
            <person name="Johnson J."/>
            <person name="Nolan M."/>
            <person name="Tritt A."/>
            <person name="Barry K.W."/>
            <person name="Grigoriev I.V."/>
            <person name="Nagy L.G."/>
            <person name="Hibbett D."/>
            <person name="Henrissat B."/>
            <person name="Matheny P.B."/>
            <person name="Labbe J."/>
            <person name="Martin F.M."/>
        </authorList>
    </citation>
    <scope>NUCLEOTIDE SEQUENCE</scope>
    <source>
        <strain evidence="1">EC-137</strain>
    </source>
</reference>
<protein>
    <submittedName>
        <fullName evidence="1">Oxysterol-binding protein</fullName>
    </submittedName>
</protein>
<dbReference type="Proteomes" id="UP000814128">
    <property type="component" value="Unassembled WGS sequence"/>
</dbReference>
<accession>A0ACB8QGA7</accession>
<keyword evidence="2" id="KW-1185">Reference proteome</keyword>
<evidence type="ECO:0000313" key="1">
    <source>
        <dbReference type="EMBL" id="KAI0030844.1"/>
    </source>
</evidence>
<sequence length="394" mass="43834">MTDTPTPGTAGPEEAGQAVPASQKSSWAAFIKTIASFSGDLSSLTAPPFILSPISLTEFPAYWCERPELFSAIADAKDEEDRSLRVLRWFISTLKGQYTSRNESMGSEKKPLNPVLGELFFGYWPDKNGRGQTDLAVEQVSHHPPITAYYISNKSKGLALQGHSAQKTSFSSGSIIVKQIGHAVLTVKLPDGGEERFVITLPKLRIDGIWYGSPYIELTDTSYIQSSSGWLSTIEYKGRGYFSGKSHQFKASVSAPGASSATHVFEGLWHTTSKDSKTNVPFTDVTCPKEEVTVAPIDAQDEWESRRLWAAVARGIREGDFETASREKSKIENEQRQRRRDEQAAGTRWELRHFRHLDNDPVYEKLVKICKSITPSTEDTYEFLCNVPPVGNEK</sequence>
<organism evidence="1 2">
    <name type="scientific">Vararia minispora EC-137</name>
    <dbReference type="NCBI Taxonomy" id="1314806"/>
    <lineage>
        <taxon>Eukaryota</taxon>
        <taxon>Fungi</taxon>
        <taxon>Dikarya</taxon>
        <taxon>Basidiomycota</taxon>
        <taxon>Agaricomycotina</taxon>
        <taxon>Agaricomycetes</taxon>
        <taxon>Russulales</taxon>
        <taxon>Lachnocladiaceae</taxon>
        <taxon>Vararia</taxon>
    </lineage>
</organism>
<proteinExistence type="predicted"/>
<evidence type="ECO:0000313" key="2">
    <source>
        <dbReference type="Proteomes" id="UP000814128"/>
    </source>
</evidence>
<comment type="caution">
    <text evidence="1">The sequence shown here is derived from an EMBL/GenBank/DDBJ whole genome shotgun (WGS) entry which is preliminary data.</text>
</comment>
<dbReference type="EMBL" id="MU273603">
    <property type="protein sequence ID" value="KAI0030844.1"/>
    <property type="molecule type" value="Genomic_DNA"/>
</dbReference>
<name>A0ACB8QGA7_9AGAM</name>